<gene>
    <name evidence="7" type="ORF">GCM10011376_00940</name>
</gene>
<feature type="transmembrane region" description="Helical" evidence="6">
    <location>
        <begin position="47"/>
        <end position="71"/>
    </location>
</feature>
<evidence type="ECO:0000256" key="6">
    <source>
        <dbReference type="SAM" id="Phobius"/>
    </source>
</evidence>
<comment type="subcellular location">
    <subcellularLocation>
        <location evidence="1">Cell membrane</location>
        <topology evidence="1">Multi-pass membrane protein</topology>
    </subcellularLocation>
</comment>
<feature type="transmembrane region" description="Helical" evidence="6">
    <location>
        <begin position="351"/>
        <end position="370"/>
    </location>
</feature>
<evidence type="ECO:0000313" key="8">
    <source>
        <dbReference type="Proteomes" id="UP000597341"/>
    </source>
</evidence>
<feature type="transmembrane region" description="Helical" evidence="6">
    <location>
        <begin position="289"/>
        <end position="313"/>
    </location>
</feature>
<dbReference type="PANTHER" id="PTHR30250">
    <property type="entry name" value="PST FAMILY PREDICTED COLANIC ACID TRANSPORTER"/>
    <property type="match status" value="1"/>
</dbReference>
<organism evidence="7 8">
    <name type="scientific">Nocardioides flavus</name>
    <name type="common">ex Wang et al. 2016</name>
    <dbReference type="NCBI Taxonomy" id="2058780"/>
    <lineage>
        <taxon>Bacteria</taxon>
        <taxon>Bacillati</taxon>
        <taxon>Actinomycetota</taxon>
        <taxon>Actinomycetes</taxon>
        <taxon>Propionibacteriales</taxon>
        <taxon>Nocardioidaceae</taxon>
        <taxon>Nocardioides</taxon>
    </lineage>
</organism>
<evidence type="ECO:0000256" key="5">
    <source>
        <dbReference type="ARBA" id="ARBA00023136"/>
    </source>
</evidence>
<dbReference type="EMBL" id="BNAD01000001">
    <property type="protein sequence ID" value="GHE14958.1"/>
    <property type="molecule type" value="Genomic_DNA"/>
</dbReference>
<keyword evidence="3 6" id="KW-0812">Transmembrane</keyword>
<dbReference type="PANTHER" id="PTHR30250:SF11">
    <property type="entry name" value="O-ANTIGEN TRANSPORTER-RELATED"/>
    <property type="match status" value="1"/>
</dbReference>
<evidence type="ECO:0000256" key="4">
    <source>
        <dbReference type="ARBA" id="ARBA00022989"/>
    </source>
</evidence>
<evidence type="ECO:0000256" key="2">
    <source>
        <dbReference type="ARBA" id="ARBA00022475"/>
    </source>
</evidence>
<sequence>MRGNWGHAVDRVKPLFALLTAHFVAATSSVITVFMTAFLLGPEGRGQIAFVLAASNIIGALGFSSLHVGVLKEVSEGNELAPRVGLSMAARISFGIFIASVVWSGFLLATDHADTAALVLVTGMGAALVVLNLFILRACQALGDDEGFKRGWLIQGLMMVFPGIPILLVFPTVTPFLVVWLSSLFASALYVFRRRTWFAPEYHGAQRRRLLSHSLRAHAGTVGTQVLNRLPVVALGVTAPPATVGVYSVAAPISELTWLISEAFSLLAFRKAVADRQQKRDRDRTLHALHVWMTTVSAAVIAVGVVTLFPYILPTFPEVPLLVLILLPGVLVQGHARVAMSRVTGRGGVNASSRIGIISGVLSLTFFPVAAAWGAIGVATAASVLFGLQGIGVLLVDRQLARREWGS</sequence>
<accession>A0ABQ3HH49</accession>
<feature type="transmembrane region" description="Helical" evidence="6">
    <location>
        <begin position="176"/>
        <end position="192"/>
    </location>
</feature>
<name>A0ABQ3HH49_9ACTN</name>
<protein>
    <recommendedName>
        <fullName evidence="9">Membrane protein involved in the export of O-antigen and teichoic acid</fullName>
    </recommendedName>
</protein>
<feature type="transmembrane region" description="Helical" evidence="6">
    <location>
        <begin position="376"/>
        <end position="396"/>
    </location>
</feature>
<keyword evidence="5 6" id="KW-0472">Membrane</keyword>
<keyword evidence="2" id="KW-1003">Cell membrane</keyword>
<keyword evidence="4 6" id="KW-1133">Transmembrane helix</keyword>
<evidence type="ECO:0000256" key="3">
    <source>
        <dbReference type="ARBA" id="ARBA00022692"/>
    </source>
</evidence>
<dbReference type="Proteomes" id="UP000597341">
    <property type="component" value="Unassembled WGS sequence"/>
</dbReference>
<evidence type="ECO:0000256" key="1">
    <source>
        <dbReference type="ARBA" id="ARBA00004651"/>
    </source>
</evidence>
<evidence type="ECO:0000313" key="7">
    <source>
        <dbReference type="EMBL" id="GHE14958.1"/>
    </source>
</evidence>
<feature type="transmembrane region" description="Helical" evidence="6">
    <location>
        <begin position="151"/>
        <end position="170"/>
    </location>
</feature>
<keyword evidence="8" id="KW-1185">Reference proteome</keyword>
<reference evidence="8" key="1">
    <citation type="journal article" date="2019" name="Int. J. Syst. Evol. Microbiol.">
        <title>The Global Catalogue of Microorganisms (GCM) 10K type strain sequencing project: providing services to taxonomists for standard genome sequencing and annotation.</title>
        <authorList>
            <consortium name="The Broad Institute Genomics Platform"/>
            <consortium name="The Broad Institute Genome Sequencing Center for Infectious Disease"/>
            <person name="Wu L."/>
            <person name="Ma J."/>
        </authorList>
    </citation>
    <scope>NUCLEOTIDE SEQUENCE [LARGE SCALE GENOMIC DNA]</scope>
    <source>
        <strain evidence="8">CGMCC 1.12791</strain>
    </source>
</reference>
<evidence type="ECO:0008006" key="9">
    <source>
        <dbReference type="Google" id="ProtNLM"/>
    </source>
</evidence>
<feature type="transmembrane region" description="Helical" evidence="6">
    <location>
        <begin position="116"/>
        <end position="139"/>
    </location>
</feature>
<proteinExistence type="predicted"/>
<dbReference type="InterPro" id="IPR050833">
    <property type="entry name" value="Poly_Biosynth_Transport"/>
</dbReference>
<feature type="transmembrane region" description="Helical" evidence="6">
    <location>
        <begin position="15"/>
        <end position="41"/>
    </location>
</feature>
<comment type="caution">
    <text evidence="7">The sequence shown here is derived from an EMBL/GenBank/DDBJ whole genome shotgun (WGS) entry which is preliminary data.</text>
</comment>
<feature type="transmembrane region" description="Helical" evidence="6">
    <location>
        <begin position="319"/>
        <end position="339"/>
    </location>
</feature>
<feature type="transmembrane region" description="Helical" evidence="6">
    <location>
        <begin position="92"/>
        <end position="110"/>
    </location>
</feature>